<evidence type="ECO:0000313" key="17">
    <source>
        <dbReference type="Proteomes" id="UP000515146"/>
    </source>
</evidence>
<keyword evidence="8" id="KW-0256">Endoplasmic reticulum</keyword>
<keyword evidence="17" id="KW-1185">Reference proteome</keyword>
<comment type="subcellular location">
    <subcellularLocation>
        <location evidence="1">Endoplasmic reticulum membrane</location>
        <topology evidence="1">Single-pass type I membrane protein</topology>
    </subcellularLocation>
</comment>
<evidence type="ECO:0000313" key="18">
    <source>
        <dbReference type="RefSeq" id="XP_027199987.1"/>
    </source>
</evidence>
<evidence type="ECO:0000256" key="13">
    <source>
        <dbReference type="ARBA" id="ARBA00031116"/>
    </source>
</evidence>
<dbReference type="PANTHER" id="PTHR15929">
    <property type="entry name" value="STORE-OPERATED CALCIUM ENTRY-ASSOCIATED REGULATORY FACTOR"/>
    <property type="match status" value="1"/>
</dbReference>
<keyword evidence="5" id="KW-0109">Calcium transport</keyword>
<keyword evidence="11" id="KW-0406">Ion transport</keyword>
<evidence type="ECO:0000256" key="8">
    <source>
        <dbReference type="ARBA" id="ARBA00022824"/>
    </source>
</evidence>
<keyword evidence="7 16" id="KW-0732">Signal</keyword>
<dbReference type="PANTHER" id="PTHR15929:SF0">
    <property type="entry name" value="STORE-OPERATED CALCIUM ENTRY-ASSOCIATED REGULATORY FACTOR"/>
    <property type="match status" value="1"/>
</dbReference>
<sequence>MVNHHLMLLFIALYCMMMIEVVAGQENDRIKLKDVDSLTFHSGSLTKSRRNEAVAQLTCVGDDYCNQVNVSTVTCYNNRTVNNFILWHCEADLPSNYALVQKNISCEGYDSPEDEYILVGSCSLQYYLEDRGIMFKLKMAIFIIIILLVLSCGCCCCCCCCCCQKKSDPDCEAPTSVSTARPSELTDRSTRG</sequence>
<keyword evidence="10 15" id="KW-1133">Transmembrane helix</keyword>
<proteinExistence type="inferred from homology"/>
<name>A0A6P6Y3C5_DERPT</name>
<dbReference type="GO" id="GO:0005789">
    <property type="term" value="C:endoplasmic reticulum membrane"/>
    <property type="evidence" value="ECO:0007669"/>
    <property type="project" value="UniProtKB-SubCell"/>
</dbReference>
<keyword evidence="4" id="KW-0813">Transport</keyword>
<keyword evidence="9" id="KW-0106">Calcium</keyword>
<comment type="similarity">
    <text evidence="2">Belongs to the SARAF family.</text>
</comment>
<dbReference type="GO" id="GO:2001256">
    <property type="term" value="P:regulation of store-operated calcium entry"/>
    <property type="evidence" value="ECO:0007669"/>
    <property type="project" value="InterPro"/>
</dbReference>
<dbReference type="GO" id="GO:0006816">
    <property type="term" value="P:calcium ion transport"/>
    <property type="evidence" value="ECO:0007669"/>
    <property type="project" value="UniProtKB-KW"/>
</dbReference>
<feature type="region of interest" description="Disordered" evidence="14">
    <location>
        <begin position="167"/>
        <end position="192"/>
    </location>
</feature>
<evidence type="ECO:0000256" key="7">
    <source>
        <dbReference type="ARBA" id="ARBA00022729"/>
    </source>
</evidence>
<evidence type="ECO:0000256" key="11">
    <source>
        <dbReference type="ARBA" id="ARBA00023065"/>
    </source>
</evidence>
<evidence type="ECO:0000256" key="15">
    <source>
        <dbReference type="SAM" id="Phobius"/>
    </source>
</evidence>
<dbReference type="AlphaFoldDB" id="A0A6P6Y3C5"/>
<keyword evidence="12 15" id="KW-0472">Membrane</keyword>
<dbReference type="RefSeq" id="XP_027199987.1">
    <property type="nucleotide sequence ID" value="XM_027344186.1"/>
</dbReference>
<dbReference type="Pfam" id="PF06682">
    <property type="entry name" value="SARAF"/>
    <property type="match status" value="1"/>
</dbReference>
<accession>A0A6P6Y3C5</accession>
<evidence type="ECO:0000256" key="9">
    <source>
        <dbReference type="ARBA" id="ARBA00022837"/>
    </source>
</evidence>
<evidence type="ECO:0000256" key="14">
    <source>
        <dbReference type="SAM" id="MobiDB-lite"/>
    </source>
</evidence>
<evidence type="ECO:0000256" key="3">
    <source>
        <dbReference type="ARBA" id="ARBA00016584"/>
    </source>
</evidence>
<feature type="chain" id="PRO_5028229975" description="Store-operated calcium entry-associated regulatory factor" evidence="16">
    <location>
        <begin position="25"/>
        <end position="192"/>
    </location>
</feature>
<evidence type="ECO:0000256" key="2">
    <source>
        <dbReference type="ARBA" id="ARBA00006833"/>
    </source>
</evidence>
<feature type="transmembrane region" description="Helical" evidence="15">
    <location>
        <begin position="133"/>
        <end position="151"/>
    </location>
</feature>
<evidence type="ECO:0000256" key="5">
    <source>
        <dbReference type="ARBA" id="ARBA00022568"/>
    </source>
</evidence>
<reference evidence="18" key="1">
    <citation type="submission" date="2025-08" db="UniProtKB">
        <authorList>
            <consortium name="RefSeq"/>
        </authorList>
    </citation>
    <scope>IDENTIFICATION</scope>
    <source>
        <strain evidence="18">Airmid</strain>
    </source>
</reference>
<dbReference type="InterPro" id="IPR009567">
    <property type="entry name" value="SARAF"/>
</dbReference>
<dbReference type="InParanoid" id="A0A6P6Y3C5"/>
<feature type="signal peptide" evidence="16">
    <location>
        <begin position="1"/>
        <end position="24"/>
    </location>
</feature>
<evidence type="ECO:0000256" key="12">
    <source>
        <dbReference type="ARBA" id="ARBA00023136"/>
    </source>
</evidence>
<evidence type="ECO:0000256" key="1">
    <source>
        <dbReference type="ARBA" id="ARBA00004115"/>
    </source>
</evidence>
<evidence type="ECO:0000256" key="16">
    <source>
        <dbReference type="SAM" id="SignalP"/>
    </source>
</evidence>
<gene>
    <name evidence="18" type="primary">LOC113794099</name>
</gene>
<organism evidence="17 18">
    <name type="scientific">Dermatophagoides pteronyssinus</name>
    <name type="common">European house dust mite</name>
    <dbReference type="NCBI Taxonomy" id="6956"/>
    <lineage>
        <taxon>Eukaryota</taxon>
        <taxon>Metazoa</taxon>
        <taxon>Ecdysozoa</taxon>
        <taxon>Arthropoda</taxon>
        <taxon>Chelicerata</taxon>
        <taxon>Arachnida</taxon>
        <taxon>Acari</taxon>
        <taxon>Acariformes</taxon>
        <taxon>Sarcoptiformes</taxon>
        <taxon>Astigmata</taxon>
        <taxon>Psoroptidia</taxon>
        <taxon>Analgoidea</taxon>
        <taxon>Pyroglyphidae</taxon>
        <taxon>Dermatophagoidinae</taxon>
        <taxon>Dermatophagoides</taxon>
    </lineage>
</organism>
<evidence type="ECO:0000256" key="6">
    <source>
        <dbReference type="ARBA" id="ARBA00022692"/>
    </source>
</evidence>
<keyword evidence="6 15" id="KW-0812">Transmembrane</keyword>
<dbReference type="OrthoDB" id="20303at2759"/>
<dbReference type="KEGG" id="dpte:113794099"/>
<evidence type="ECO:0000256" key="4">
    <source>
        <dbReference type="ARBA" id="ARBA00022448"/>
    </source>
</evidence>
<protein>
    <recommendedName>
        <fullName evidence="3">Store-operated calcium entry-associated regulatory factor</fullName>
    </recommendedName>
    <alternativeName>
        <fullName evidence="13">Transmembrane protein 66</fullName>
    </alternativeName>
</protein>
<evidence type="ECO:0000256" key="10">
    <source>
        <dbReference type="ARBA" id="ARBA00022989"/>
    </source>
</evidence>
<dbReference type="Proteomes" id="UP000515146">
    <property type="component" value="Unplaced"/>
</dbReference>